<dbReference type="Pfam" id="PF01381">
    <property type="entry name" value="HTH_3"/>
    <property type="match status" value="1"/>
</dbReference>
<dbReference type="KEGG" id="tbc:A0O31_02561"/>
<geneLocation type="plasmid" evidence="3 5">
    <name>pTbrSNM4-1b</name>
</geneLocation>
<evidence type="ECO:0000313" key="5">
    <source>
        <dbReference type="Proteomes" id="UP000831120"/>
    </source>
</evidence>
<dbReference type="Proteomes" id="UP000182993">
    <property type="component" value="Plasmid pTB1"/>
</dbReference>
<reference evidence="3 5" key="3">
    <citation type="journal article" date="2022" name="Microbiol. Resour. Announc.">
        <title>Complete Genome Sequences of Thermus Strains Isolated from Senami Hot Spring in Japan.</title>
        <authorList>
            <person name="Miyazaki K."/>
        </authorList>
    </citation>
    <scope>NUCLEOTIDE SEQUENCE [LARGE SCALE GENOMIC DNA]</scope>
    <source>
        <strain evidence="3 5">SNM4-1</strain>
        <plasmid evidence="3 5">pTbrSNM4-1b</plasmid>
    </source>
</reference>
<dbReference type="Gene3D" id="1.10.260.40">
    <property type="entry name" value="lambda repressor-like DNA-binding domains"/>
    <property type="match status" value="1"/>
</dbReference>
<keyword evidence="2" id="KW-0614">Plasmid</keyword>
<proteinExistence type="predicted"/>
<reference evidence="2" key="2">
    <citation type="journal article" date="2017" name="Stand. Genomic Sci.">
        <title>Complete genome sequence of Thermus brockianus GE-1 reveals key enzymes of xylan/xylose metabolism.</title>
        <authorList>
            <person name="Schaefers C."/>
            <person name="Blank S."/>
            <person name="Wiebusch S."/>
            <person name="Elleuche S."/>
            <person name="Antranikian G."/>
        </authorList>
    </citation>
    <scope>NUCLEOTIDE SEQUENCE</scope>
    <source>
        <strain evidence="2">GE-1</strain>
        <plasmid evidence="2">pTB1</plasmid>
    </source>
</reference>
<protein>
    <submittedName>
        <fullName evidence="2">Helix-turn-helix protein</fullName>
    </submittedName>
</protein>
<dbReference type="EMBL" id="AP025594">
    <property type="protein sequence ID" value="BDG17527.1"/>
    <property type="molecule type" value="Genomic_DNA"/>
</dbReference>
<organism evidence="2 4">
    <name type="scientific">Thermus brockianus</name>
    <dbReference type="NCBI Taxonomy" id="56956"/>
    <lineage>
        <taxon>Bacteria</taxon>
        <taxon>Thermotogati</taxon>
        <taxon>Deinococcota</taxon>
        <taxon>Deinococci</taxon>
        <taxon>Thermales</taxon>
        <taxon>Thermaceae</taxon>
        <taxon>Thermus</taxon>
    </lineage>
</organism>
<dbReference type="Proteomes" id="UP000831120">
    <property type="component" value="Plasmid pTbrSNM4-1b"/>
</dbReference>
<reference evidence="4" key="1">
    <citation type="submission" date="2016-06" db="EMBL/GenBank/DDBJ databases">
        <title>Whole genome sequencing of Thermus brockianus strain GE-1.</title>
        <authorList>
            <person name="Schaefers C."/>
            <person name="Blank S."/>
            <person name="Wiebusch S."/>
            <person name="Elleuche S."/>
            <person name="Antranikian G."/>
        </authorList>
    </citation>
    <scope>NUCLEOTIDE SEQUENCE [LARGE SCALE GENOMIC DNA]</scope>
    <source>
        <strain evidence="4">GE-1</strain>
        <plasmid evidence="4">ptb1</plasmid>
    </source>
</reference>
<dbReference type="AlphaFoldDB" id="A0A1J0LWP1"/>
<evidence type="ECO:0000259" key="1">
    <source>
        <dbReference type="PROSITE" id="PS50943"/>
    </source>
</evidence>
<dbReference type="CDD" id="cd00093">
    <property type="entry name" value="HTH_XRE"/>
    <property type="match status" value="1"/>
</dbReference>
<keyword evidence="5" id="KW-1185">Reference proteome</keyword>
<accession>A0A1J0LWP1</accession>
<geneLocation type="plasmid" evidence="2">
    <name>pTB1</name>
</geneLocation>
<evidence type="ECO:0000313" key="2">
    <source>
        <dbReference type="EMBL" id="APD10578.1"/>
    </source>
</evidence>
<geneLocation type="plasmid" evidence="4">
    <name>ptb1</name>
</geneLocation>
<dbReference type="GO" id="GO:0003677">
    <property type="term" value="F:DNA binding"/>
    <property type="evidence" value="ECO:0007669"/>
    <property type="project" value="InterPro"/>
</dbReference>
<dbReference type="InterPro" id="IPR010982">
    <property type="entry name" value="Lambda_DNA-bd_dom_sf"/>
</dbReference>
<dbReference type="SMART" id="SM00530">
    <property type="entry name" value="HTH_XRE"/>
    <property type="match status" value="1"/>
</dbReference>
<dbReference type="OrthoDB" id="9801008at2"/>
<dbReference type="SUPFAM" id="SSF47413">
    <property type="entry name" value="lambda repressor-like DNA-binding domains"/>
    <property type="match status" value="1"/>
</dbReference>
<feature type="domain" description="HTH cro/C1-type" evidence="1">
    <location>
        <begin position="36"/>
        <end position="92"/>
    </location>
</feature>
<evidence type="ECO:0000313" key="3">
    <source>
        <dbReference type="EMBL" id="BDG17527.1"/>
    </source>
</evidence>
<sequence>MPRGTNFADYFRDSMQDPEERRLYREVLEEELPELLVHLREKRGLTQEKLAKRLGVSRSRVSQLETTGGLSLTLETLARYALALGLSLRLEFADENGEVLARYSLSPDEPLESTAAGWTNVDISPLSLSWDETPIRTCAA</sequence>
<dbReference type="InterPro" id="IPR001387">
    <property type="entry name" value="Cro/C1-type_HTH"/>
</dbReference>
<dbReference type="EMBL" id="CP016313">
    <property type="protein sequence ID" value="APD10578.1"/>
    <property type="molecule type" value="Genomic_DNA"/>
</dbReference>
<dbReference type="PROSITE" id="PS50943">
    <property type="entry name" value="HTH_CROC1"/>
    <property type="match status" value="1"/>
</dbReference>
<gene>
    <name evidence="2" type="ORF">A0O31_02561</name>
    <name evidence="3" type="ORF">TbrSNM41_22610</name>
</gene>
<name>A0A1J0LWP1_THEBO</name>
<evidence type="ECO:0000313" key="4">
    <source>
        <dbReference type="Proteomes" id="UP000182993"/>
    </source>
</evidence>
<dbReference type="RefSeq" id="WP_071678254.1">
    <property type="nucleotide sequence ID" value="NZ_CP016313.1"/>
</dbReference>